<name>A0A119MFB3_9BURK</name>
<dbReference type="RefSeq" id="WP_060326719.1">
    <property type="nucleotide sequence ID" value="NZ_LPIU01000062.1"/>
</dbReference>
<organism evidence="1 2">
    <name type="scientific">Burkholderia ubonensis</name>
    <dbReference type="NCBI Taxonomy" id="101571"/>
    <lineage>
        <taxon>Bacteria</taxon>
        <taxon>Pseudomonadati</taxon>
        <taxon>Pseudomonadota</taxon>
        <taxon>Betaproteobacteria</taxon>
        <taxon>Burkholderiales</taxon>
        <taxon>Burkholderiaceae</taxon>
        <taxon>Burkholderia</taxon>
        <taxon>Burkholderia cepacia complex</taxon>
    </lineage>
</organism>
<dbReference type="Proteomes" id="UP000062998">
    <property type="component" value="Unassembled WGS sequence"/>
</dbReference>
<evidence type="ECO:0000313" key="2">
    <source>
        <dbReference type="Proteomes" id="UP000062998"/>
    </source>
</evidence>
<gene>
    <name evidence="1" type="ORF">WL73_23810</name>
</gene>
<dbReference type="EMBL" id="LPIX01000093">
    <property type="protein sequence ID" value="KWD96235.1"/>
    <property type="molecule type" value="Genomic_DNA"/>
</dbReference>
<comment type="caution">
    <text evidence="1">The sequence shown here is derived from an EMBL/GenBank/DDBJ whole genome shotgun (WGS) entry which is preliminary data.</text>
</comment>
<protein>
    <submittedName>
        <fullName evidence="1">Uncharacterized protein</fullName>
    </submittedName>
</protein>
<sequence length="452" mass="47793">MLPFAAKLLGASDKTDDALLSKAWRSRNFCSDLVPADPAADSRYDVVRGDPFEAGRCYFSVRLVEIRLAEAGNYFATFLPICCCFLRYVYGGSQREVPFVVGYDLIRSALGNGNPTATAVTRGTANGAADGAPSGSQHIEFKNIYIVRDAPLMGNGVALYAALCRVADDGFTRGMLDFVADAAGAIGGPAAGLVAHTGADMAKRLGKLLGAQGVTTRFGIYDGDALRKSGYRVFAGAGAEALQASELSIDGGQLRSRQANGETTTIDDLDYLVVAFEYRKTLVGDAFGANSMLPFTASWNRVKESLLAGGTMAADEPFKRLMTDIAVSPDLIEADRIVLIQTYLAQLNQWKALTSATSDTLKSPDTRQNMAASISAAAQDRMTSAKVKQLLNEASVQIGRKVGTASPDALSEEALRTKASAIRARIDESNADTKALAKAAATLVAVALNSPL</sequence>
<reference evidence="1 2" key="1">
    <citation type="submission" date="2015-11" db="EMBL/GenBank/DDBJ databases">
        <title>Expanding the genomic diversity of Burkholderia species for the development of highly accurate diagnostics.</title>
        <authorList>
            <person name="Sahl J."/>
            <person name="Keim P."/>
            <person name="Wagner D."/>
        </authorList>
    </citation>
    <scope>NUCLEOTIDE SEQUENCE [LARGE SCALE GENOMIC DNA]</scope>
    <source>
        <strain evidence="1 2">MSMB2167WGS</strain>
    </source>
</reference>
<dbReference type="AlphaFoldDB" id="A0A119MFB3"/>
<evidence type="ECO:0000313" key="1">
    <source>
        <dbReference type="EMBL" id="KWD96235.1"/>
    </source>
</evidence>
<accession>A0A119MFB3</accession>
<dbReference type="OrthoDB" id="8649508at2"/>
<proteinExistence type="predicted"/>